<reference evidence="3 4" key="1">
    <citation type="journal article" date="2019" name="Int. J. Syst. Evol. Microbiol.">
        <title>The Global Catalogue of Microorganisms (GCM) 10K type strain sequencing project: providing services to taxonomists for standard genome sequencing and annotation.</title>
        <authorList>
            <consortium name="The Broad Institute Genomics Platform"/>
            <consortium name="The Broad Institute Genome Sequencing Center for Infectious Disease"/>
            <person name="Wu L."/>
            <person name="Ma J."/>
        </authorList>
    </citation>
    <scope>NUCLEOTIDE SEQUENCE [LARGE SCALE GENOMIC DNA]</scope>
    <source>
        <strain evidence="3 4">CGMCC 1.12553</strain>
    </source>
</reference>
<comment type="caution">
    <text evidence="3">The sequence shown here is derived from an EMBL/GenBank/DDBJ whole genome shotgun (WGS) entry which is preliminary data.</text>
</comment>
<dbReference type="InterPro" id="IPR029063">
    <property type="entry name" value="SAM-dependent_MTases_sf"/>
</dbReference>
<dbReference type="Gene3D" id="3.40.50.150">
    <property type="entry name" value="Vaccinia Virus protein VP39"/>
    <property type="match status" value="1"/>
</dbReference>
<dbReference type="Proteomes" id="UP001595921">
    <property type="component" value="Unassembled WGS sequence"/>
</dbReference>
<evidence type="ECO:0000313" key="3">
    <source>
        <dbReference type="EMBL" id="MFC4358071.1"/>
    </source>
</evidence>
<gene>
    <name evidence="3" type="ORF">ACFO0N_08940</name>
</gene>
<dbReference type="RefSeq" id="WP_267624350.1">
    <property type="nucleotide sequence ID" value="NZ_JAODIW010000008.1"/>
</dbReference>
<dbReference type="EMBL" id="JBHSDS010000006">
    <property type="protein sequence ID" value="MFC4358071.1"/>
    <property type="molecule type" value="Genomic_DNA"/>
</dbReference>
<evidence type="ECO:0000313" key="4">
    <source>
        <dbReference type="Proteomes" id="UP001595921"/>
    </source>
</evidence>
<protein>
    <recommendedName>
        <fullName evidence="2">UPF0146 protein ACFO0N_08940</fullName>
    </recommendedName>
</protein>
<keyword evidence="4" id="KW-1185">Reference proteome</keyword>
<evidence type="ECO:0000256" key="1">
    <source>
        <dbReference type="ARBA" id="ARBA00006969"/>
    </source>
</evidence>
<proteinExistence type="inferred from homology"/>
<name>A0ABD5PC71_9EURY</name>
<dbReference type="InterPro" id="IPR005353">
    <property type="entry name" value="UPF0146"/>
</dbReference>
<comment type="similarity">
    <text evidence="1 2">Belongs to the UPF0146 family.</text>
</comment>
<organism evidence="3 4">
    <name type="scientific">Halobium salinum</name>
    <dbReference type="NCBI Taxonomy" id="1364940"/>
    <lineage>
        <taxon>Archaea</taxon>
        <taxon>Methanobacteriati</taxon>
        <taxon>Methanobacteriota</taxon>
        <taxon>Stenosarchaea group</taxon>
        <taxon>Halobacteria</taxon>
        <taxon>Halobacteriales</taxon>
        <taxon>Haloferacaceae</taxon>
        <taxon>Halobium</taxon>
    </lineage>
</organism>
<accession>A0ABD5PC71</accession>
<dbReference type="AlphaFoldDB" id="A0ABD5PC71"/>
<dbReference type="HAMAP" id="MF_00341">
    <property type="entry name" value="UPF0146"/>
    <property type="match status" value="1"/>
</dbReference>
<sequence length="135" mass="14946">MRKSGRDALVGVLSAYDRLVEVGVGREPAVAAALADRGRAVVTTDVYAFPVPEGVRFVRDDVVEASERDHPGEHYRADCLYARNLPPELHRPLRDVARAVDADCLFTTLGYDEPAIPTSREPLEGSRETLFVVRR</sequence>
<evidence type="ECO:0000256" key="2">
    <source>
        <dbReference type="HAMAP-Rule" id="MF_00341"/>
    </source>
</evidence>
<dbReference type="Pfam" id="PF03686">
    <property type="entry name" value="UPF0146"/>
    <property type="match status" value="1"/>
</dbReference>